<dbReference type="EMBL" id="WNDP01000091">
    <property type="protein sequence ID" value="KAF1022457.1"/>
    <property type="molecule type" value="Genomic_DNA"/>
</dbReference>
<accession>A0A833UTA6</accession>
<dbReference type="Proteomes" id="UP000490535">
    <property type="component" value="Unassembled WGS sequence"/>
</dbReference>
<dbReference type="RefSeq" id="WP_016539247.1">
    <property type="nucleotide sequence ID" value="NZ_JAOWAI010000007.1"/>
</dbReference>
<dbReference type="AlphaFoldDB" id="A0A833UTA6"/>
<reference evidence="2" key="1">
    <citation type="journal article" date="2020" name="MBio">
        <title>Horizontal gene transfer to a defensive symbiont with a reduced genome amongst a multipartite beetle microbiome.</title>
        <authorList>
            <person name="Waterworth S.C."/>
            <person name="Florez L.V."/>
            <person name="Rees E.R."/>
            <person name="Hertweck C."/>
            <person name="Kaltenpoth M."/>
            <person name="Kwan J.C."/>
        </authorList>
    </citation>
    <scope>NUCLEOTIDE SEQUENCE [LARGE SCALE GENOMIC DNA]</scope>
</reference>
<protein>
    <submittedName>
        <fullName evidence="1">Uncharacterized protein</fullName>
    </submittedName>
</protein>
<evidence type="ECO:0000313" key="1">
    <source>
        <dbReference type="EMBL" id="KAF1022457.1"/>
    </source>
</evidence>
<proteinExistence type="predicted"/>
<sequence length="40" mass="4601">MPTPKALLYRQKDKLLRLIVLKVQKSVCLKIYVANPDVGF</sequence>
<comment type="caution">
    <text evidence="1">The sequence shown here is derived from an EMBL/GenBank/DDBJ whole genome shotgun (WGS) entry which is preliminary data.</text>
</comment>
<name>A0A833UTA6_ACIBZ</name>
<evidence type="ECO:0000313" key="2">
    <source>
        <dbReference type="Proteomes" id="UP000490535"/>
    </source>
</evidence>
<organism evidence="1 2">
    <name type="scientific">Acinetobacter bereziniae</name>
    <name type="common">Acinetobacter genomosp. 10</name>
    <dbReference type="NCBI Taxonomy" id="106648"/>
    <lineage>
        <taxon>Bacteria</taxon>
        <taxon>Pseudomonadati</taxon>
        <taxon>Pseudomonadota</taxon>
        <taxon>Gammaproteobacteria</taxon>
        <taxon>Moraxellales</taxon>
        <taxon>Moraxellaceae</taxon>
        <taxon>Acinetobacter</taxon>
    </lineage>
</organism>
<gene>
    <name evidence="1" type="ORF">GAK29_03194</name>
</gene>